<keyword evidence="2" id="KW-0436">Ligase</keyword>
<dbReference type="Gene3D" id="3.30.930.10">
    <property type="entry name" value="Bira Bifunctional Protein, Domain 2"/>
    <property type="match status" value="1"/>
</dbReference>
<dbReference type="AlphaFoldDB" id="A0A377VY90"/>
<dbReference type="GO" id="GO:0016874">
    <property type="term" value="F:ligase activity"/>
    <property type="evidence" value="ECO:0007669"/>
    <property type="project" value="UniProtKB-KW"/>
</dbReference>
<dbReference type="EMBL" id="UGLB01000003">
    <property type="protein sequence ID" value="STT47656.1"/>
    <property type="molecule type" value="Genomic_DNA"/>
</dbReference>
<dbReference type="PROSITE" id="PS51733">
    <property type="entry name" value="BPL_LPL_CATALYTIC"/>
    <property type="match status" value="1"/>
</dbReference>
<sequence>MSGSFCDGRYNLACGECAEARKIVGTAQYWRPLAAGGGHVVLAHAVILIDADLSAAHQAANAFEAQLGSERVYCADKTVTLAQLLPGERHLLPRFSEALAQELDASR</sequence>
<evidence type="ECO:0000259" key="1">
    <source>
        <dbReference type="PROSITE" id="PS51733"/>
    </source>
</evidence>
<evidence type="ECO:0000313" key="3">
    <source>
        <dbReference type="Proteomes" id="UP000255099"/>
    </source>
</evidence>
<name>A0A377VY90_KLEPN</name>
<dbReference type="SUPFAM" id="SSF55681">
    <property type="entry name" value="Class II aaRS and biotin synthetases"/>
    <property type="match status" value="1"/>
</dbReference>
<proteinExistence type="predicted"/>
<evidence type="ECO:0000313" key="2">
    <source>
        <dbReference type="EMBL" id="STT47656.1"/>
    </source>
</evidence>
<organism evidence="2 3">
    <name type="scientific">Klebsiella pneumoniae</name>
    <dbReference type="NCBI Taxonomy" id="573"/>
    <lineage>
        <taxon>Bacteria</taxon>
        <taxon>Pseudomonadati</taxon>
        <taxon>Pseudomonadota</taxon>
        <taxon>Gammaproteobacteria</taxon>
        <taxon>Enterobacterales</taxon>
        <taxon>Enterobacteriaceae</taxon>
        <taxon>Klebsiella/Raoultella group</taxon>
        <taxon>Klebsiella</taxon>
        <taxon>Klebsiella pneumoniae complex</taxon>
    </lineage>
</organism>
<dbReference type="Proteomes" id="UP000255099">
    <property type="component" value="Unassembled WGS sequence"/>
</dbReference>
<dbReference type="InterPro" id="IPR045864">
    <property type="entry name" value="aa-tRNA-synth_II/BPL/LPL"/>
</dbReference>
<gene>
    <name evidence="2" type="ORF">NCTC9637_02577</name>
</gene>
<reference evidence="2 3" key="1">
    <citation type="submission" date="2018-06" db="EMBL/GenBank/DDBJ databases">
        <authorList>
            <consortium name="Pathogen Informatics"/>
            <person name="Doyle S."/>
        </authorList>
    </citation>
    <scope>NUCLEOTIDE SEQUENCE [LARGE SCALE GENOMIC DNA]</scope>
    <source>
        <strain evidence="2 3">NCTC9637</strain>
    </source>
</reference>
<accession>A0A377VY90</accession>
<feature type="domain" description="BPL/LPL catalytic" evidence="1">
    <location>
        <begin position="1"/>
        <end position="103"/>
    </location>
</feature>
<protein>
    <submittedName>
        <fullName evidence="2">Lipoate-protein ligase A</fullName>
    </submittedName>
</protein>
<dbReference type="InterPro" id="IPR004143">
    <property type="entry name" value="BPL_LPL_catalytic"/>
</dbReference>